<dbReference type="EMBL" id="JAUZQC010000021">
    <property type="protein sequence ID" value="KAK5852262.1"/>
    <property type="molecule type" value="Genomic_DNA"/>
</dbReference>
<dbReference type="AlphaFoldDB" id="A0AAN7X0G0"/>
<accession>A0AAN7X0G0</accession>
<proteinExistence type="predicted"/>
<dbReference type="Proteomes" id="UP001346869">
    <property type="component" value="Unassembled WGS sequence"/>
</dbReference>
<gene>
    <name evidence="1" type="ORF">PBY51_023744</name>
</gene>
<keyword evidence="2" id="KW-1185">Reference proteome</keyword>
<sequence length="127" mass="14329">MSLHIFEGVKEKTHPPGICDRVSVALFISVLFRALISSAEVQYGPQLWERAVGLNRTEPKQSPVDSRCWIRDLPIPGQHSCMSEPLGPCMHCVHPHHLELFVLLHCVQTEECLKLFKHSSTTPSSFD</sequence>
<evidence type="ECO:0000313" key="1">
    <source>
        <dbReference type="EMBL" id="KAK5852262.1"/>
    </source>
</evidence>
<comment type="caution">
    <text evidence="1">The sequence shown here is derived from an EMBL/GenBank/DDBJ whole genome shotgun (WGS) entry which is preliminary data.</text>
</comment>
<name>A0AAN7X0G0_ELEMC</name>
<reference evidence="1 2" key="1">
    <citation type="journal article" date="2023" name="Genes (Basel)">
        <title>Chromosome-Level Genome Assembly and Circadian Gene Repertoire of the Patagonia Blennie Eleginops maclovinus-The Closest Ancestral Proxy of Antarctic Cryonotothenioids.</title>
        <authorList>
            <person name="Cheng C.C."/>
            <person name="Rivera-Colon A.G."/>
            <person name="Minhas B.F."/>
            <person name="Wilson L."/>
            <person name="Rayamajhi N."/>
            <person name="Vargas-Chacoff L."/>
            <person name="Catchen J.M."/>
        </authorList>
    </citation>
    <scope>NUCLEOTIDE SEQUENCE [LARGE SCALE GENOMIC DNA]</scope>
    <source>
        <strain evidence="1">JMC-PN-2008</strain>
    </source>
</reference>
<organism evidence="1 2">
    <name type="scientific">Eleginops maclovinus</name>
    <name type="common">Patagonian blennie</name>
    <name type="synonym">Eleginus maclovinus</name>
    <dbReference type="NCBI Taxonomy" id="56733"/>
    <lineage>
        <taxon>Eukaryota</taxon>
        <taxon>Metazoa</taxon>
        <taxon>Chordata</taxon>
        <taxon>Craniata</taxon>
        <taxon>Vertebrata</taxon>
        <taxon>Euteleostomi</taxon>
        <taxon>Actinopterygii</taxon>
        <taxon>Neopterygii</taxon>
        <taxon>Teleostei</taxon>
        <taxon>Neoteleostei</taxon>
        <taxon>Acanthomorphata</taxon>
        <taxon>Eupercaria</taxon>
        <taxon>Perciformes</taxon>
        <taxon>Notothenioidei</taxon>
        <taxon>Eleginopidae</taxon>
        <taxon>Eleginops</taxon>
    </lineage>
</organism>
<reference evidence="1 2" key="2">
    <citation type="journal article" date="2023" name="Mol. Biol. Evol.">
        <title>Genomics of Secondarily Temperate Adaptation in the Only Non-Antarctic Icefish.</title>
        <authorList>
            <person name="Rivera-Colon A.G."/>
            <person name="Rayamajhi N."/>
            <person name="Minhas B.F."/>
            <person name="Madrigal G."/>
            <person name="Bilyk K.T."/>
            <person name="Yoon V."/>
            <person name="Hune M."/>
            <person name="Gregory S."/>
            <person name="Cheng C.H.C."/>
            <person name="Catchen J.M."/>
        </authorList>
    </citation>
    <scope>NUCLEOTIDE SEQUENCE [LARGE SCALE GENOMIC DNA]</scope>
    <source>
        <strain evidence="1">JMC-PN-2008</strain>
    </source>
</reference>
<protein>
    <submittedName>
        <fullName evidence="1">Uncharacterized protein</fullName>
    </submittedName>
</protein>
<evidence type="ECO:0000313" key="2">
    <source>
        <dbReference type="Proteomes" id="UP001346869"/>
    </source>
</evidence>